<dbReference type="Gene3D" id="3.30.420.10">
    <property type="entry name" value="Ribonuclease H-like superfamily/Ribonuclease H"/>
    <property type="match status" value="1"/>
</dbReference>
<feature type="non-terminal residue" evidence="1">
    <location>
        <position position="88"/>
    </location>
</feature>
<protein>
    <submittedName>
        <fullName evidence="1">Uncharacterized protein</fullName>
    </submittedName>
</protein>
<dbReference type="InParanoid" id="A0A0C2T4K3"/>
<dbReference type="HOGENOM" id="CLU_142395_1_0_1"/>
<sequence length="88" mass="10039">MTQLLRQCVRADQRDWTEKLPAIELAMNIARSETTGFSPFYLNYARMPQALVWSDSSPYPGVEEFASTMKTALMKAHDAIIDARVRQT</sequence>
<dbReference type="GO" id="GO:0003676">
    <property type="term" value="F:nucleic acid binding"/>
    <property type="evidence" value="ECO:0007669"/>
    <property type="project" value="InterPro"/>
</dbReference>
<dbReference type="AlphaFoldDB" id="A0A0C2T4K3"/>
<keyword evidence="2" id="KW-1185">Reference proteome</keyword>
<organism evidence="1 2">
    <name type="scientific">Amanita muscaria (strain Koide BX008)</name>
    <dbReference type="NCBI Taxonomy" id="946122"/>
    <lineage>
        <taxon>Eukaryota</taxon>
        <taxon>Fungi</taxon>
        <taxon>Dikarya</taxon>
        <taxon>Basidiomycota</taxon>
        <taxon>Agaricomycotina</taxon>
        <taxon>Agaricomycetes</taxon>
        <taxon>Agaricomycetidae</taxon>
        <taxon>Agaricales</taxon>
        <taxon>Pluteineae</taxon>
        <taxon>Amanitaceae</taxon>
        <taxon>Amanita</taxon>
    </lineage>
</organism>
<dbReference type="Proteomes" id="UP000054549">
    <property type="component" value="Unassembled WGS sequence"/>
</dbReference>
<reference evidence="1 2" key="1">
    <citation type="submission" date="2014-04" db="EMBL/GenBank/DDBJ databases">
        <title>Evolutionary Origins and Diversification of the Mycorrhizal Mutualists.</title>
        <authorList>
            <consortium name="DOE Joint Genome Institute"/>
            <consortium name="Mycorrhizal Genomics Consortium"/>
            <person name="Kohler A."/>
            <person name="Kuo A."/>
            <person name="Nagy L.G."/>
            <person name="Floudas D."/>
            <person name="Copeland A."/>
            <person name="Barry K.W."/>
            <person name="Cichocki N."/>
            <person name="Veneault-Fourrey C."/>
            <person name="LaButti K."/>
            <person name="Lindquist E.A."/>
            <person name="Lipzen A."/>
            <person name="Lundell T."/>
            <person name="Morin E."/>
            <person name="Murat C."/>
            <person name="Riley R."/>
            <person name="Ohm R."/>
            <person name="Sun H."/>
            <person name="Tunlid A."/>
            <person name="Henrissat B."/>
            <person name="Grigoriev I.V."/>
            <person name="Hibbett D.S."/>
            <person name="Martin F."/>
        </authorList>
    </citation>
    <scope>NUCLEOTIDE SEQUENCE [LARGE SCALE GENOMIC DNA]</scope>
    <source>
        <strain evidence="1 2">Koide BX008</strain>
    </source>
</reference>
<name>A0A0C2T4K3_AMAMK</name>
<proteinExistence type="predicted"/>
<dbReference type="OrthoDB" id="3227343at2759"/>
<accession>A0A0C2T4K3</accession>
<evidence type="ECO:0000313" key="2">
    <source>
        <dbReference type="Proteomes" id="UP000054549"/>
    </source>
</evidence>
<dbReference type="InterPro" id="IPR036397">
    <property type="entry name" value="RNaseH_sf"/>
</dbReference>
<evidence type="ECO:0000313" key="1">
    <source>
        <dbReference type="EMBL" id="KIL61464.1"/>
    </source>
</evidence>
<gene>
    <name evidence="1" type="ORF">M378DRAFT_82512</name>
</gene>
<dbReference type="EMBL" id="KN818284">
    <property type="protein sequence ID" value="KIL61464.1"/>
    <property type="molecule type" value="Genomic_DNA"/>
</dbReference>